<evidence type="ECO:0000256" key="11">
    <source>
        <dbReference type="SAM" id="Phobius"/>
    </source>
</evidence>
<dbReference type="PANTHER" id="PTHR42985:SF40">
    <property type="entry name" value="LD47995P-RELATED"/>
    <property type="match status" value="1"/>
</dbReference>
<dbReference type="InterPro" id="IPR051163">
    <property type="entry name" value="Sodium:Solute_Symporter_SSF"/>
</dbReference>
<evidence type="ECO:0000256" key="4">
    <source>
        <dbReference type="ARBA" id="ARBA00022475"/>
    </source>
</evidence>
<keyword evidence="10" id="KW-0739">Sodium transport</keyword>
<comment type="subcellular location">
    <subcellularLocation>
        <location evidence="1">Cell membrane</location>
        <topology evidence="1">Multi-pass membrane protein</topology>
    </subcellularLocation>
</comment>
<evidence type="ECO:0000256" key="3">
    <source>
        <dbReference type="ARBA" id="ARBA00022448"/>
    </source>
</evidence>
<dbReference type="CDD" id="cd11495">
    <property type="entry name" value="SLC5sbd_NIS-like_u3"/>
    <property type="match status" value="1"/>
</dbReference>
<evidence type="ECO:0000313" key="12">
    <source>
        <dbReference type="EMBL" id="AQQ70471.1"/>
    </source>
</evidence>
<evidence type="ECO:0000313" key="13">
    <source>
        <dbReference type="Proteomes" id="UP000188181"/>
    </source>
</evidence>
<dbReference type="InterPro" id="IPR038377">
    <property type="entry name" value="Na/Glc_symporter_sf"/>
</dbReference>
<keyword evidence="9 11" id="KW-0472">Membrane</keyword>
<dbReference type="EMBL" id="CP019646">
    <property type="protein sequence ID" value="AQQ70471.1"/>
    <property type="molecule type" value="Genomic_DNA"/>
</dbReference>
<keyword evidence="3" id="KW-0813">Transport</keyword>
<proteinExistence type="inferred from homology"/>
<feature type="transmembrane region" description="Helical" evidence="11">
    <location>
        <begin position="574"/>
        <end position="597"/>
    </location>
</feature>
<protein>
    <submittedName>
        <fullName evidence="12">Na(+)/glucose symporter</fullName>
    </submittedName>
</protein>
<feature type="transmembrane region" description="Helical" evidence="11">
    <location>
        <begin position="859"/>
        <end position="875"/>
    </location>
</feature>
<sequence length="926" mass="103083">MNKFNYSNMFKNIKIKNIMNFQSFYHWLYILFFIILFLSPAGRSEDTYTDYYKWSNLPGLPPASQRDLQPGVAGAFAGSHNGVLILAGGANFPEDMPWEGGKKLWHDDIFIMRETEEGFSWLNKTFKLNRPLAYGVSISTDEGVVCIGGCDSQHVYQDCFILKWDEENEMIKKNKYPSLPQPLSFMTGAMANNKIFIAGGQSTMEDSSATKAFYMLDISQNGTDEFKWISMHPWPGDPRVFPVSSCQSDGVHNCFYLFSGRNIQPDTPTVPLTDAYKFDIITQSWSRLSDISIDKKETVCLMAGASWACGANHIMVLGGDEGPVYLELEKMAFNLKEALNDNNMEAAGLLRSELNNAYAAHEGFSRSLYAYHTITNTWVEAGKFPSESPVNCTAVHWPSLDSADVIIPSGEIKPGVRTPEIWFGDVDISGSFHWLDYTVMAAFLLLLVIMGIYFSKKMKDTNDFFKAGQRIPWWAAALSIYGTQLSAISFMAIPAKTFASDWRYFHVVFAIVAVAPFIVFCFLPFYRRLNITTAYEYLELRFNLTIRLLGSSLFMLMQLSRIGIVLYLPSIALSIVTGININICILVMGFICIFYAVMGGIEAVIWTDVIQVIILLTGAVSCMFLIPFNVPGGWNGMVDIADAARKFRFWDFRFDLCDATFVALFFGAFAQNIISYGTDQTVIQRYLTTSTEKKAAKSIWISAIICIPSSMIFFGIGSALFVFYTVYPAELNPAIKQTDAIFPYFIVTQLPIGLVGLVIAAVFAAAMSSLDSSMNSVGAAVTTDFYKRLGKDHTERKSLLLARASTLFVGLIGTVLALIMAQLPIKSLWDHFSGLLGLFGGGLGGLFLLGIFTKRTGSLAAFLAFIISAVIQLWVKNSTNVNVWVFALSGLLSCFTVGVLLSFIFPNRKKYTVDFPLSFTQNLGNF</sequence>
<dbReference type="Gene3D" id="1.20.1730.10">
    <property type="entry name" value="Sodium/glucose cotransporter"/>
    <property type="match status" value="1"/>
</dbReference>
<dbReference type="Pfam" id="PF24996">
    <property type="entry name" value="NANM"/>
    <property type="match status" value="2"/>
</dbReference>
<dbReference type="SUPFAM" id="SSF117281">
    <property type="entry name" value="Kelch motif"/>
    <property type="match status" value="1"/>
</dbReference>
<dbReference type="PANTHER" id="PTHR42985">
    <property type="entry name" value="SODIUM-COUPLED MONOCARBOXYLATE TRANSPORTER"/>
    <property type="match status" value="1"/>
</dbReference>
<evidence type="ECO:0000256" key="5">
    <source>
        <dbReference type="ARBA" id="ARBA00022692"/>
    </source>
</evidence>
<feature type="transmembrane region" description="Helical" evidence="11">
    <location>
        <begin position="659"/>
        <end position="678"/>
    </location>
</feature>
<evidence type="ECO:0000256" key="9">
    <source>
        <dbReference type="ARBA" id="ARBA00023136"/>
    </source>
</evidence>
<feature type="transmembrane region" description="Helical" evidence="11">
    <location>
        <begin position="881"/>
        <end position="905"/>
    </location>
</feature>
<keyword evidence="13" id="KW-1185">Reference proteome</keyword>
<accession>A0A1Q2MCP7</accession>
<feature type="transmembrane region" description="Helical" evidence="11">
    <location>
        <begin position="609"/>
        <end position="628"/>
    </location>
</feature>
<feature type="transmembrane region" description="Helical" evidence="11">
    <location>
        <begin position="744"/>
        <end position="766"/>
    </location>
</feature>
<feature type="transmembrane region" description="Helical" evidence="11">
    <location>
        <begin position="699"/>
        <end position="724"/>
    </location>
</feature>
<dbReference type="InterPro" id="IPR056734">
    <property type="entry name" value="NANM"/>
</dbReference>
<dbReference type="Pfam" id="PF00474">
    <property type="entry name" value="SSF"/>
    <property type="match status" value="1"/>
</dbReference>
<feature type="transmembrane region" description="Helical" evidence="11">
    <location>
        <begin position="474"/>
        <end position="493"/>
    </location>
</feature>
<dbReference type="AlphaFoldDB" id="A0A1Q2MCP7"/>
<dbReference type="NCBIfam" id="TIGR00813">
    <property type="entry name" value="sss"/>
    <property type="match status" value="1"/>
</dbReference>
<feature type="transmembrane region" description="Helical" evidence="11">
    <location>
        <begin position="505"/>
        <end position="526"/>
    </location>
</feature>
<reference evidence="13" key="1">
    <citation type="submission" date="2017-02" db="EMBL/GenBank/DDBJ databases">
        <title>Comparative genomics and description of representatives of a novel lineage of planctomycetes thriving in anoxic sediments.</title>
        <authorList>
            <person name="Spring S."/>
            <person name="Bunk B."/>
            <person name="Sproer C."/>
        </authorList>
    </citation>
    <scope>NUCLEOTIDE SEQUENCE [LARGE SCALE GENOMIC DNA]</scope>
    <source>
        <strain evidence="13">SM-Chi-D1</strain>
    </source>
</reference>
<keyword evidence="4" id="KW-1003">Cell membrane</keyword>
<evidence type="ECO:0000256" key="7">
    <source>
        <dbReference type="ARBA" id="ARBA00023053"/>
    </source>
</evidence>
<dbReference type="STRING" id="1851148.SMSP2_00823"/>
<feature type="transmembrane region" description="Helical" evidence="11">
    <location>
        <begin position="832"/>
        <end position="852"/>
    </location>
</feature>
<dbReference type="InterPro" id="IPR015915">
    <property type="entry name" value="Kelch-typ_b-propeller"/>
</dbReference>
<dbReference type="Proteomes" id="UP000188181">
    <property type="component" value="Chromosome"/>
</dbReference>
<feature type="transmembrane region" description="Helical" evidence="11">
    <location>
        <begin position="434"/>
        <end position="454"/>
    </location>
</feature>
<evidence type="ECO:0000256" key="1">
    <source>
        <dbReference type="ARBA" id="ARBA00004651"/>
    </source>
</evidence>
<keyword evidence="5 11" id="KW-0812">Transmembrane</keyword>
<dbReference type="GO" id="GO:0005886">
    <property type="term" value="C:plasma membrane"/>
    <property type="evidence" value="ECO:0007669"/>
    <property type="project" value="UniProtKB-SubCell"/>
</dbReference>
<dbReference type="GO" id="GO:0006814">
    <property type="term" value="P:sodium ion transport"/>
    <property type="evidence" value="ECO:0007669"/>
    <property type="project" value="UniProtKB-KW"/>
</dbReference>
<dbReference type="OrthoDB" id="9810181at2"/>
<dbReference type="InterPro" id="IPR001734">
    <property type="entry name" value="Na/solute_symporter"/>
</dbReference>
<comment type="similarity">
    <text evidence="2">Belongs to the sodium:solute symporter (SSF) (TC 2.A.21) family.</text>
</comment>
<dbReference type="KEGG" id="pbas:SMSP2_00823"/>
<organism evidence="12 13">
    <name type="scientific">Limihaloglobus sulfuriphilus</name>
    <dbReference type="NCBI Taxonomy" id="1851148"/>
    <lineage>
        <taxon>Bacteria</taxon>
        <taxon>Pseudomonadati</taxon>
        <taxon>Planctomycetota</taxon>
        <taxon>Phycisphaerae</taxon>
        <taxon>Sedimentisphaerales</taxon>
        <taxon>Sedimentisphaeraceae</taxon>
        <taxon>Limihaloglobus</taxon>
    </lineage>
</organism>
<dbReference type="RefSeq" id="WP_146682732.1">
    <property type="nucleotide sequence ID" value="NZ_CP019646.1"/>
</dbReference>
<evidence type="ECO:0000256" key="2">
    <source>
        <dbReference type="ARBA" id="ARBA00006434"/>
    </source>
</evidence>
<feature type="transmembrane region" description="Helical" evidence="11">
    <location>
        <begin position="546"/>
        <end position="568"/>
    </location>
</feature>
<keyword evidence="6 11" id="KW-1133">Transmembrane helix</keyword>
<gene>
    <name evidence="12" type="primary">sglT_8</name>
    <name evidence="12" type="ORF">SMSP2_00823</name>
</gene>
<keyword evidence="8" id="KW-0406">Ion transport</keyword>
<feature type="transmembrane region" description="Helical" evidence="11">
    <location>
        <begin position="800"/>
        <end position="820"/>
    </location>
</feature>
<evidence type="ECO:0000256" key="10">
    <source>
        <dbReference type="ARBA" id="ARBA00023201"/>
    </source>
</evidence>
<dbReference type="GO" id="GO:0015293">
    <property type="term" value="F:symporter activity"/>
    <property type="evidence" value="ECO:0007669"/>
    <property type="project" value="TreeGrafter"/>
</dbReference>
<dbReference type="Gene3D" id="2.120.10.80">
    <property type="entry name" value="Kelch-type beta propeller"/>
    <property type="match status" value="1"/>
</dbReference>
<name>A0A1Q2MCP7_9BACT</name>
<evidence type="ECO:0000256" key="8">
    <source>
        <dbReference type="ARBA" id="ARBA00023065"/>
    </source>
</evidence>
<evidence type="ECO:0000256" key="6">
    <source>
        <dbReference type="ARBA" id="ARBA00022989"/>
    </source>
</evidence>
<keyword evidence="7" id="KW-0915">Sodium</keyword>